<evidence type="ECO:0000313" key="4">
    <source>
        <dbReference type="EMBL" id="AAP21143.1"/>
    </source>
</evidence>
<comment type="caution">
    <text evidence="1">Lacks conserved residue(s) required for the propagation of feature annotation.</text>
</comment>
<gene>
    <name evidence="4" type="primary">tcrB</name>
</gene>
<dbReference type="InterPro" id="IPR001789">
    <property type="entry name" value="Sig_transdc_resp-reg_receiver"/>
</dbReference>
<dbReference type="Gene3D" id="3.40.50.2300">
    <property type="match status" value="1"/>
</dbReference>
<feature type="region of interest" description="Disordered" evidence="2">
    <location>
        <begin position="149"/>
        <end position="168"/>
    </location>
</feature>
<evidence type="ECO:0000259" key="3">
    <source>
        <dbReference type="PROSITE" id="PS50110"/>
    </source>
</evidence>
<evidence type="ECO:0000256" key="1">
    <source>
        <dbReference type="PROSITE-ProRule" id="PRU00169"/>
    </source>
</evidence>
<dbReference type="InterPro" id="IPR011006">
    <property type="entry name" value="CheY-like_superfamily"/>
</dbReference>
<dbReference type="GO" id="GO:0000160">
    <property type="term" value="P:phosphorelay signal transduction system"/>
    <property type="evidence" value="ECO:0007669"/>
    <property type="project" value="InterPro"/>
</dbReference>
<feature type="domain" description="Response regulatory" evidence="3">
    <location>
        <begin position="1"/>
        <end position="109"/>
    </location>
</feature>
<accession>Q83YW8</accession>
<dbReference type="SUPFAM" id="SSF52172">
    <property type="entry name" value="CheY-like"/>
    <property type="match status" value="1"/>
</dbReference>
<evidence type="ECO:0000256" key="2">
    <source>
        <dbReference type="SAM" id="MobiDB-lite"/>
    </source>
</evidence>
<name>Q83YW8_SINMW</name>
<proteinExistence type="predicted"/>
<organism evidence="4">
    <name type="scientific">Sinorhizobium medicae (strain WSM419)</name>
    <name type="common">Ensifer medicae</name>
    <dbReference type="NCBI Taxonomy" id="366394"/>
    <lineage>
        <taxon>Bacteria</taxon>
        <taxon>Pseudomonadati</taxon>
        <taxon>Pseudomonadota</taxon>
        <taxon>Alphaproteobacteria</taxon>
        <taxon>Hyphomicrobiales</taxon>
        <taxon>Rhizobiaceae</taxon>
        <taxon>Sinorhizobium/Ensifer group</taxon>
        <taxon>Sinorhizobium</taxon>
    </lineage>
</organism>
<dbReference type="EMBL" id="AF199025">
    <property type="protein sequence ID" value="AAP21143.1"/>
    <property type="molecule type" value="Genomic_DNA"/>
</dbReference>
<protein>
    <submittedName>
        <fullName evidence="4">Two component regulator protein B</fullName>
    </submittedName>
</protein>
<reference evidence="4" key="1">
    <citation type="journal article" date="2006" name="Microbiology">
        <title>The Sinorhizobium medicae WSM419 lpiA gene is transcriptionally activated by FsrR and required to enhance survival in lethal acid conditions.</title>
        <authorList>
            <person name="Reeve W.G."/>
            <person name="Brau L."/>
            <person name="Castelli J."/>
            <person name="Garau G."/>
            <person name="Sohlenkamp C."/>
            <person name="Geiger O."/>
            <person name="Dilworth M.J."/>
            <person name="Glenn A.R."/>
            <person name="Howieson J.G."/>
            <person name="Tiwari R.P."/>
        </authorList>
    </citation>
    <scope>NUCLEOTIDE SEQUENCE</scope>
    <source>
        <strain evidence="4">WSM419</strain>
    </source>
</reference>
<feature type="compositionally biased region" description="Polar residues" evidence="2">
    <location>
        <begin position="153"/>
        <end position="166"/>
    </location>
</feature>
<dbReference type="AlphaFoldDB" id="Q83YW8"/>
<dbReference type="PROSITE" id="PS50110">
    <property type="entry name" value="RESPONSE_REGULATORY"/>
    <property type="match status" value="1"/>
</dbReference>
<sequence>MKVASGAGVLTVRVSTQFWRELPSAESSRPSYRGSHNARPCLALTCKHQFVSAPRWRHLKQAGTEIPVVFMTAIEDEALEREAVAAGCIAYLRKPFRAEPLLTASSARSHSPRATSIAWLASSRLPQRTIERLADSLLFALSTTRAPERARTSRISRASPQGSTRSAHCATSLPATYGWSAPTMRSSSCSAVGSRHSCGTSQT</sequence>